<keyword evidence="11" id="KW-1185">Reference proteome</keyword>
<feature type="transmembrane region" description="Helical" evidence="8">
    <location>
        <begin position="65"/>
        <end position="93"/>
    </location>
</feature>
<dbReference type="AlphaFoldDB" id="A0A8B6GSU3"/>
<evidence type="ECO:0000256" key="7">
    <source>
        <dbReference type="ARBA" id="ARBA00023224"/>
    </source>
</evidence>
<evidence type="ECO:0000256" key="4">
    <source>
        <dbReference type="ARBA" id="ARBA00023040"/>
    </source>
</evidence>
<dbReference type="PROSITE" id="PS50262">
    <property type="entry name" value="G_PROTEIN_RECEP_F1_2"/>
    <property type="match status" value="1"/>
</dbReference>
<dbReference type="InterPro" id="IPR000276">
    <property type="entry name" value="GPCR_Rhodpsn"/>
</dbReference>
<keyword evidence="7" id="KW-0807">Transducer</keyword>
<evidence type="ECO:0000259" key="9">
    <source>
        <dbReference type="PROSITE" id="PS50262"/>
    </source>
</evidence>
<evidence type="ECO:0000256" key="5">
    <source>
        <dbReference type="ARBA" id="ARBA00023136"/>
    </source>
</evidence>
<keyword evidence="4" id="KW-0297">G-protein coupled receptor</keyword>
<dbReference type="PRINTS" id="PR00237">
    <property type="entry name" value="GPCRRHODOPSN"/>
</dbReference>
<feature type="transmembrane region" description="Helical" evidence="8">
    <location>
        <begin position="105"/>
        <end position="129"/>
    </location>
</feature>
<keyword evidence="6" id="KW-0675">Receptor</keyword>
<evidence type="ECO:0000313" key="11">
    <source>
        <dbReference type="Proteomes" id="UP000596742"/>
    </source>
</evidence>
<evidence type="ECO:0000256" key="2">
    <source>
        <dbReference type="ARBA" id="ARBA00022692"/>
    </source>
</evidence>
<dbReference type="PANTHER" id="PTHR24243">
    <property type="entry name" value="G-PROTEIN COUPLED RECEPTOR"/>
    <property type="match status" value="1"/>
</dbReference>
<sequence length="150" mass="17352">MRTTNEHMSASRNSSDTSFTTINSVSIALAETELDIENRSSYSDVIGRPTNTPITKERIAAAKRFSLMIIVINVVFIICYIPQLAVLLSLFFNRSFWIQRTKDELIIINFIEQMVIMNNIVNPFVYGMFDRKFRTEAKTLMCTCCKYRNK</sequence>
<name>A0A8B6GSU3_MYTGA</name>
<feature type="domain" description="G-protein coupled receptors family 1 profile" evidence="9">
    <location>
        <begin position="1"/>
        <end position="126"/>
    </location>
</feature>
<proteinExistence type="predicted"/>
<evidence type="ECO:0000313" key="10">
    <source>
        <dbReference type="EMBL" id="VDI68353.1"/>
    </source>
</evidence>
<dbReference type="EMBL" id="UYJE01008894">
    <property type="protein sequence ID" value="VDI68353.1"/>
    <property type="molecule type" value="Genomic_DNA"/>
</dbReference>
<evidence type="ECO:0000256" key="8">
    <source>
        <dbReference type="SAM" id="Phobius"/>
    </source>
</evidence>
<dbReference type="GO" id="GO:0004930">
    <property type="term" value="F:G protein-coupled receptor activity"/>
    <property type="evidence" value="ECO:0007669"/>
    <property type="project" value="UniProtKB-KW"/>
</dbReference>
<dbReference type="PANTHER" id="PTHR24243:SF208">
    <property type="entry name" value="PYROKININ-1 RECEPTOR"/>
    <property type="match status" value="1"/>
</dbReference>
<evidence type="ECO:0000256" key="3">
    <source>
        <dbReference type="ARBA" id="ARBA00022989"/>
    </source>
</evidence>
<dbReference type="Gene3D" id="1.20.1070.10">
    <property type="entry name" value="Rhodopsin 7-helix transmembrane proteins"/>
    <property type="match status" value="1"/>
</dbReference>
<dbReference type="SUPFAM" id="SSF81321">
    <property type="entry name" value="Family A G protein-coupled receptor-like"/>
    <property type="match status" value="1"/>
</dbReference>
<dbReference type="OrthoDB" id="284782at2759"/>
<gene>
    <name evidence="10" type="ORF">MGAL_10B009398</name>
</gene>
<reference evidence="10" key="1">
    <citation type="submission" date="2018-11" db="EMBL/GenBank/DDBJ databases">
        <authorList>
            <person name="Alioto T."/>
            <person name="Alioto T."/>
        </authorList>
    </citation>
    <scope>NUCLEOTIDE SEQUENCE</scope>
</reference>
<dbReference type="Proteomes" id="UP000596742">
    <property type="component" value="Unassembled WGS sequence"/>
</dbReference>
<organism evidence="10 11">
    <name type="scientific">Mytilus galloprovincialis</name>
    <name type="common">Mediterranean mussel</name>
    <dbReference type="NCBI Taxonomy" id="29158"/>
    <lineage>
        <taxon>Eukaryota</taxon>
        <taxon>Metazoa</taxon>
        <taxon>Spiralia</taxon>
        <taxon>Lophotrochozoa</taxon>
        <taxon>Mollusca</taxon>
        <taxon>Bivalvia</taxon>
        <taxon>Autobranchia</taxon>
        <taxon>Pteriomorphia</taxon>
        <taxon>Mytilida</taxon>
        <taxon>Mytiloidea</taxon>
        <taxon>Mytilidae</taxon>
        <taxon>Mytilinae</taxon>
        <taxon>Mytilus</taxon>
    </lineage>
</organism>
<evidence type="ECO:0000256" key="1">
    <source>
        <dbReference type="ARBA" id="ARBA00004141"/>
    </source>
</evidence>
<keyword evidence="2 8" id="KW-0812">Transmembrane</keyword>
<dbReference type="GO" id="GO:0016020">
    <property type="term" value="C:membrane"/>
    <property type="evidence" value="ECO:0007669"/>
    <property type="project" value="UniProtKB-SubCell"/>
</dbReference>
<dbReference type="InterPro" id="IPR017452">
    <property type="entry name" value="GPCR_Rhodpsn_7TM"/>
</dbReference>
<protein>
    <recommendedName>
        <fullName evidence="9">G-protein coupled receptors family 1 profile domain-containing protein</fullName>
    </recommendedName>
</protein>
<keyword evidence="5 8" id="KW-0472">Membrane</keyword>
<keyword evidence="3 8" id="KW-1133">Transmembrane helix</keyword>
<comment type="subcellular location">
    <subcellularLocation>
        <location evidence="1">Membrane</location>
        <topology evidence="1">Multi-pass membrane protein</topology>
    </subcellularLocation>
</comment>
<evidence type="ECO:0000256" key="6">
    <source>
        <dbReference type="ARBA" id="ARBA00023170"/>
    </source>
</evidence>
<comment type="caution">
    <text evidence="10">The sequence shown here is derived from an EMBL/GenBank/DDBJ whole genome shotgun (WGS) entry which is preliminary data.</text>
</comment>
<accession>A0A8B6GSU3</accession>